<dbReference type="GO" id="GO:0009658">
    <property type="term" value="P:chloroplast organization"/>
    <property type="evidence" value="ECO:0007669"/>
    <property type="project" value="TreeGrafter"/>
</dbReference>
<dbReference type="PANTHER" id="PTHR33415:SF24">
    <property type="entry name" value="DNA-DIRECTED RNA POLYMERASE"/>
    <property type="match status" value="1"/>
</dbReference>
<reference evidence="3" key="1">
    <citation type="journal article" date="2020" name="Plant J.">
        <title>Transposons played a major role in the diversification between the closely related almond and peach genomes: results from the almond genome sequence.</title>
        <authorList>
            <person name="Alioto T."/>
            <person name="Alexiou K.G."/>
            <person name="Bardil A."/>
            <person name="Barteri F."/>
            <person name="Castanera R."/>
            <person name="Cruz F."/>
            <person name="Dhingra A."/>
            <person name="Duval H."/>
            <person name="Fernandez I Marti A."/>
            <person name="Frias L."/>
            <person name="Galan B."/>
            <person name="Garcia J.L."/>
            <person name="Howad W."/>
            <person name="Gomez-Garrido J."/>
            <person name="Gut M."/>
            <person name="Julca I."/>
            <person name="Morata J."/>
            <person name="Puigdomenech P."/>
            <person name="Ribeca P."/>
            <person name="Rubio Cabetas M.J."/>
            <person name="Vlasova A."/>
            <person name="Wirthensohn M."/>
            <person name="Garcia-Mas J."/>
            <person name="Gabaldon T."/>
            <person name="Casacuberta J.M."/>
            <person name="Arus P."/>
        </authorList>
    </citation>
    <scope>NUCLEOTIDE SEQUENCE [LARGE SCALE GENOMIC DNA]</scope>
    <source>
        <strain evidence="3">cv. Texas</strain>
    </source>
</reference>
<dbReference type="PANTHER" id="PTHR33415">
    <property type="entry name" value="PROTEIN EMBRYO DEFECTIVE 514"/>
    <property type="match status" value="1"/>
</dbReference>
<dbReference type="InParanoid" id="A0A5E4FZ58"/>
<dbReference type="AlphaFoldDB" id="A0A5E4FZ58"/>
<dbReference type="OMA" id="XHATSAA"/>
<organism evidence="2 3">
    <name type="scientific">Prunus dulcis</name>
    <name type="common">Almond</name>
    <name type="synonym">Amygdalus dulcis</name>
    <dbReference type="NCBI Taxonomy" id="3755"/>
    <lineage>
        <taxon>Eukaryota</taxon>
        <taxon>Viridiplantae</taxon>
        <taxon>Streptophyta</taxon>
        <taxon>Embryophyta</taxon>
        <taxon>Tracheophyta</taxon>
        <taxon>Spermatophyta</taxon>
        <taxon>Magnoliopsida</taxon>
        <taxon>eudicotyledons</taxon>
        <taxon>Gunneridae</taxon>
        <taxon>Pentapetalae</taxon>
        <taxon>rosids</taxon>
        <taxon>fabids</taxon>
        <taxon>Rosales</taxon>
        <taxon>Rosaceae</taxon>
        <taxon>Amygdaloideae</taxon>
        <taxon>Amygdaleae</taxon>
        <taxon>Prunus</taxon>
    </lineage>
</organism>
<dbReference type="GO" id="GO:0009507">
    <property type="term" value="C:chloroplast"/>
    <property type="evidence" value="ECO:0007669"/>
    <property type="project" value="TreeGrafter"/>
</dbReference>
<dbReference type="Pfam" id="PF11523">
    <property type="entry name" value="DUF3223"/>
    <property type="match status" value="1"/>
</dbReference>
<sequence>MFFCDLDGKEQFDSKPKLGSLWTIYEIWLDFGPLYGLQSHLYNDGDPLSGDDQSFVLDNVFNYHPDKAAKMGCGIDHLTVNRHGSFQDSRCFFVVSTDGRTEDFSYRKCLDNYIREKFPDLAETFIGKYFSRRGNRERNPTLIQTPTLSQTSTPEQTENAEMQ</sequence>
<dbReference type="GO" id="GO:1901259">
    <property type="term" value="P:chloroplast rRNA processing"/>
    <property type="evidence" value="ECO:0007669"/>
    <property type="project" value="TreeGrafter"/>
</dbReference>
<dbReference type="InterPro" id="IPR044673">
    <property type="entry name" value="DCL-like"/>
</dbReference>
<evidence type="ECO:0000256" key="1">
    <source>
        <dbReference type="SAM" id="MobiDB-lite"/>
    </source>
</evidence>
<proteinExistence type="predicted"/>
<dbReference type="Gene3D" id="3.10.450.40">
    <property type="match status" value="1"/>
</dbReference>
<dbReference type="Gramene" id="VVA32690">
    <property type="protein sequence ID" value="VVA32690"/>
    <property type="gene ID" value="Prudul26B022209"/>
</dbReference>
<accession>A0A5E4FZ58</accession>
<feature type="region of interest" description="Disordered" evidence="1">
    <location>
        <begin position="136"/>
        <end position="163"/>
    </location>
</feature>
<feature type="compositionally biased region" description="Polar residues" evidence="1">
    <location>
        <begin position="141"/>
        <end position="163"/>
    </location>
</feature>
<dbReference type="EMBL" id="CABIKO010000257">
    <property type="protein sequence ID" value="VVA32690.1"/>
    <property type="molecule type" value="Genomic_DNA"/>
</dbReference>
<dbReference type="Proteomes" id="UP000327085">
    <property type="component" value="Chromosome 2"/>
</dbReference>
<evidence type="ECO:0000313" key="2">
    <source>
        <dbReference type="EMBL" id="VVA32690.1"/>
    </source>
</evidence>
<protein>
    <submittedName>
        <fullName evidence="2">PREDICTED: DCL</fullName>
    </submittedName>
</protein>
<gene>
    <name evidence="2" type="ORF">ALMOND_2B022209</name>
</gene>
<evidence type="ECO:0000313" key="3">
    <source>
        <dbReference type="Proteomes" id="UP000327085"/>
    </source>
</evidence>
<name>A0A5E4FZ58_PRUDU</name>